<feature type="chain" id="PRO_5021258536" evidence="1">
    <location>
        <begin position="23"/>
        <end position="236"/>
    </location>
</feature>
<evidence type="ECO:0000313" key="3">
    <source>
        <dbReference type="Proteomes" id="UP000410984"/>
    </source>
</evidence>
<feature type="signal peptide" evidence="1">
    <location>
        <begin position="1"/>
        <end position="22"/>
    </location>
</feature>
<dbReference type="EMBL" id="CABFPH010000029">
    <property type="protein sequence ID" value="VUD71860.1"/>
    <property type="molecule type" value="Genomic_DNA"/>
</dbReference>
<dbReference type="AlphaFoldDB" id="A0A509ECH6"/>
<keyword evidence="1" id="KW-0732">Signal</keyword>
<sequence>MKLLRTLALVALLPLVSSAALARPPMETNQLVDDGGVPIGTAASPMFVASGGSGVVVTQGPAATDTSANRWPVLAYQGGTWTFGLSGPIPAGSNVIGAVTQSGTWNFGLSGAIPTGSNVIGAVTQSGGPWTVQGVANGVPVTNTVRTNGINRSGTIGTTAVELIGPNGNRQGWKIKNDSTGDVWINFDTTATATAGSGNIKVPAGGYLASEPGFVETGTLSIIGSAAGLAITVREY</sequence>
<gene>
    <name evidence="2" type="ORF">MET9862_02449</name>
</gene>
<organism evidence="2 3">
    <name type="scientific">Methylobacterium symbioticum</name>
    <dbReference type="NCBI Taxonomy" id="2584084"/>
    <lineage>
        <taxon>Bacteria</taxon>
        <taxon>Pseudomonadati</taxon>
        <taxon>Pseudomonadota</taxon>
        <taxon>Alphaproteobacteria</taxon>
        <taxon>Hyphomicrobiales</taxon>
        <taxon>Methylobacteriaceae</taxon>
        <taxon>Methylobacterium</taxon>
    </lineage>
</organism>
<dbReference type="Proteomes" id="UP000410984">
    <property type="component" value="Unassembled WGS sequence"/>
</dbReference>
<proteinExistence type="predicted"/>
<keyword evidence="3" id="KW-1185">Reference proteome</keyword>
<evidence type="ECO:0000256" key="1">
    <source>
        <dbReference type="SAM" id="SignalP"/>
    </source>
</evidence>
<evidence type="ECO:0000313" key="2">
    <source>
        <dbReference type="EMBL" id="VUD71860.1"/>
    </source>
</evidence>
<reference evidence="2 3" key="1">
    <citation type="submission" date="2019-06" db="EMBL/GenBank/DDBJ databases">
        <authorList>
            <person name="Rodrigo-Torres L."/>
            <person name="Arahal R. D."/>
            <person name="Lucena T."/>
        </authorList>
    </citation>
    <scope>NUCLEOTIDE SEQUENCE [LARGE SCALE GENOMIC DNA]</scope>
    <source>
        <strain evidence="2 3">SB0023/3</strain>
    </source>
</reference>
<name>A0A509ECH6_9HYPH</name>
<protein>
    <submittedName>
        <fullName evidence="2">Uncharacterized protein</fullName>
    </submittedName>
</protein>
<accession>A0A509ECH6</accession>